<dbReference type="PROSITE" id="PS00036">
    <property type="entry name" value="BZIP_BASIC"/>
    <property type="match status" value="1"/>
</dbReference>
<accession>A0AAD9T319</accession>
<feature type="compositionally biased region" description="Low complexity" evidence="1">
    <location>
        <begin position="305"/>
        <end position="325"/>
    </location>
</feature>
<dbReference type="GO" id="GO:0003700">
    <property type="term" value="F:DNA-binding transcription factor activity"/>
    <property type="evidence" value="ECO:0007669"/>
    <property type="project" value="InterPro"/>
</dbReference>
<comment type="caution">
    <text evidence="3">The sequence shown here is derived from an EMBL/GenBank/DDBJ whole genome shotgun (WGS) entry which is preliminary data.</text>
</comment>
<dbReference type="PROSITE" id="PS50217">
    <property type="entry name" value="BZIP"/>
    <property type="match status" value="1"/>
</dbReference>
<feature type="region of interest" description="Disordered" evidence="1">
    <location>
        <begin position="350"/>
        <end position="392"/>
    </location>
</feature>
<name>A0AAD9T319_9HELO</name>
<feature type="compositionally biased region" description="Polar residues" evidence="1">
    <location>
        <begin position="122"/>
        <end position="138"/>
    </location>
</feature>
<evidence type="ECO:0000259" key="2">
    <source>
        <dbReference type="PROSITE" id="PS50217"/>
    </source>
</evidence>
<feature type="compositionally biased region" description="Polar residues" evidence="1">
    <location>
        <begin position="379"/>
        <end position="389"/>
    </location>
</feature>
<dbReference type="EMBL" id="JAUBYV010000002">
    <property type="protein sequence ID" value="KAK2628566.1"/>
    <property type="molecule type" value="Genomic_DNA"/>
</dbReference>
<feature type="compositionally biased region" description="Low complexity" evidence="1">
    <location>
        <begin position="266"/>
        <end position="277"/>
    </location>
</feature>
<feature type="region of interest" description="Disordered" evidence="1">
    <location>
        <begin position="1"/>
        <end position="325"/>
    </location>
</feature>
<feature type="region of interest" description="Disordered" evidence="1">
    <location>
        <begin position="428"/>
        <end position="561"/>
    </location>
</feature>
<protein>
    <recommendedName>
        <fullName evidence="2">BZIP domain-containing protein</fullName>
    </recommendedName>
</protein>
<proteinExistence type="predicted"/>
<feature type="compositionally biased region" description="Basic and acidic residues" evidence="1">
    <location>
        <begin position="28"/>
        <end position="48"/>
    </location>
</feature>
<feature type="compositionally biased region" description="Polar residues" evidence="1">
    <location>
        <begin position="519"/>
        <end position="534"/>
    </location>
</feature>
<evidence type="ECO:0000313" key="3">
    <source>
        <dbReference type="EMBL" id="KAK2628566.1"/>
    </source>
</evidence>
<sequence>MSQRPSASRPASRSPPEGQRLVLPPVQLRHDVQQEGRHVARPQPEPESRGFLQHLPASQHAQTSQPSPPGEGWRPPRQSRDLGVHSILNPPESESRGNPNRRMSGGTNESPRSAAEPPFEPTASTGALHTFPGQQLSSGVPPVGEPHAAAFPTAPRRILTPNSPSARAVSVGRGVGVGTIDAHQTPFLGSRGRRYLAEPGPRASSEGTALPTPGPQQQQYSIMQAPGRTPLSQSASPSISGSSKNLSSGQDSPASFFLKGTPAPQPSSSYYPGSSFGTAIQAGGGMQFQGLAGLPEGPYTAPAPQSQCSSLHPSSASSSSQASASDPIQVLTITTSEGIYTVPVDVTAASREADSKRARNAGASARFRQRRKEKEKEANTNIDKLQQQTRDLERKLRDVEQERDRYRHERDRLRDLVYRNSEMRHMVMQGPPSPQSMRSGALQGTGQQVGAPPKMGFPEPESMPERGARRRRTDVHGAFTNPPYTLPPASTLTPVQAPSYPPGLESRGHPSLPPLRIDNPTTPQTPNLNANPLTSVGPPPPLGPYVRRSWDQGWSGDTGRR</sequence>
<feature type="compositionally biased region" description="Low complexity" evidence="1">
    <location>
        <begin position="1"/>
        <end position="16"/>
    </location>
</feature>
<dbReference type="InterPro" id="IPR004827">
    <property type="entry name" value="bZIP"/>
</dbReference>
<feature type="compositionally biased region" description="Polar residues" evidence="1">
    <location>
        <begin position="435"/>
        <end position="448"/>
    </location>
</feature>
<dbReference type="Proteomes" id="UP001285354">
    <property type="component" value="Unassembled WGS sequence"/>
</dbReference>
<gene>
    <name evidence="3" type="ORF">QTJ16_001669</name>
</gene>
<feature type="compositionally biased region" description="Low complexity" evidence="1">
    <location>
        <begin position="232"/>
        <end position="252"/>
    </location>
</feature>
<organism evidence="3 4">
    <name type="scientific">Diplocarpon rosae</name>
    <dbReference type="NCBI Taxonomy" id="946125"/>
    <lineage>
        <taxon>Eukaryota</taxon>
        <taxon>Fungi</taxon>
        <taxon>Dikarya</taxon>
        <taxon>Ascomycota</taxon>
        <taxon>Pezizomycotina</taxon>
        <taxon>Leotiomycetes</taxon>
        <taxon>Helotiales</taxon>
        <taxon>Drepanopezizaceae</taxon>
        <taxon>Diplocarpon</taxon>
    </lineage>
</organism>
<dbReference type="AlphaFoldDB" id="A0AAD9T319"/>
<evidence type="ECO:0000313" key="4">
    <source>
        <dbReference type="Proteomes" id="UP001285354"/>
    </source>
</evidence>
<feature type="domain" description="BZIP" evidence="2">
    <location>
        <begin position="350"/>
        <end position="413"/>
    </location>
</feature>
<keyword evidence="4" id="KW-1185">Reference proteome</keyword>
<evidence type="ECO:0000256" key="1">
    <source>
        <dbReference type="SAM" id="MobiDB-lite"/>
    </source>
</evidence>
<reference evidence="3" key="1">
    <citation type="submission" date="2023-06" db="EMBL/GenBank/DDBJ databases">
        <title>Draft genome of Marssonina rosae.</title>
        <authorList>
            <person name="Cheng Q."/>
        </authorList>
    </citation>
    <scope>NUCLEOTIDE SEQUENCE</scope>
    <source>
        <strain evidence="3">R4</strain>
    </source>
</reference>
<dbReference type="CDD" id="cd14705">
    <property type="entry name" value="bZIP_Zip1"/>
    <property type="match status" value="1"/>
</dbReference>